<dbReference type="PANTHER" id="PTHR43595:SF2">
    <property type="entry name" value="SMALL RIBOSOMAL SUBUNIT PROTEIN MS42"/>
    <property type="match status" value="1"/>
</dbReference>
<evidence type="ECO:0000256" key="3">
    <source>
        <dbReference type="ARBA" id="ARBA00022723"/>
    </source>
</evidence>
<feature type="signal peptide" evidence="7">
    <location>
        <begin position="1"/>
        <end position="21"/>
    </location>
</feature>
<evidence type="ECO:0000256" key="4">
    <source>
        <dbReference type="ARBA" id="ARBA00023002"/>
    </source>
</evidence>
<dbReference type="SUPFAM" id="SSF46609">
    <property type="entry name" value="Fe,Mn superoxide dismutase (SOD), N-terminal domain"/>
    <property type="match status" value="1"/>
</dbReference>
<keyword evidence="3 5" id="KW-0479">Metal-binding</keyword>
<keyword evidence="7" id="KW-0732">Signal</keyword>
<dbReference type="InterPro" id="IPR019833">
    <property type="entry name" value="Mn/Fe_SOD_BS"/>
</dbReference>
<dbReference type="Pfam" id="PF02777">
    <property type="entry name" value="Sod_Fe_C"/>
    <property type="match status" value="1"/>
</dbReference>
<dbReference type="SUPFAM" id="SSF54719">
    <property type="entry name" value="Fe,Mn superoxide dismutase (SOD), C-terminal domain"/>
    <property type="match status" value="1"/>
</dbReference>
<dbReference type="Proteomes" id="UP000580568">
    <property type="component" value="Unassembled WGS sequence"/>
</dbReference>
<accession>A0A6V8SMF4</accession>
<dbReference type="EC" id="1.15.1.1" evidence="2 6"/>
<dbReference type="PROSITE" id="PS00088">
    <property type="entry name" value="SOD_MN"/>
    <property type="match status" value="1"/>
</dbReference>
<sequence>MKKIISITLLIVMIFSISVSAFEQNMKKFEVPPLKYDYKALEPYIDEQTMRLHHDKHHQAYVDNLNKALDKYPELYGKSLEELLSSIDTLPSDIRASVKNNGGGHYNHTFFWDIMAPNKGGNPKGNVMKAIDRDFGSFINFKKEFKQAALDRFGSGWAWLLKDNNGKLSIVSTPNQDTPIPLGLKPIIALDVWEHAYYLKYQNKRADYIDAWWNVVNWDKAEQLYNQS</sequence>
<feature type="domain" description="Manganese/iron superoxide dismutase C-terminal" evidence="9">
    <location>
        <begin position="123"/>
        <end position="223"/>
    </location>
</feature>
<comment type="catalytic activity">
    <reaction evidence="6">
        <text>2 superoxide + 2 H(+) = H2O2 + O2</text>
        <dbReference type="Rhea" id="RHEA:20696"/>
        <dbReference type="ChEBI" id="CHEBI:15378"/>
        <dbReference type="ChEBI" id="CHEBI:15379"/>
        <dbReference type="ChEBI" id="CHEBI:16240"/>
        <dbReference type="ChEBI" id="CHEBI:18421"/>
        <dbReference type="EC" id="1.15.1.1"/>
    </reaction>
</comment>
<feature type="binding site" evidence="5">
    <location>
        <position position="108"/>
    </location>
    <ligand>
        <name>Mn(2+)</name>
        <dbReference type="ChEBI" id="CHEBI:29035"/>
    </ligand>
</feature>
<feature type="domain" description="Manganese/iron superoxide dismutase N-terminal" evidence="8">
    <location>
        <begin position="28"/>
        <end position="116"/>
    </location>
</feature>
<feature type="binding site" evidence="5">
    <location>
        <position position="53"/>
    </location>
    <ligand>
        <name>Mn(2+)</name>
        <dbReference type="ChEBI" id="CHEBI:29035"/>
    </ligand>
</feature>
<feature type="binding site" evidence="5">
    <location>
        <position position="195"/>
    </location>
    <ligand>
        <name>Mn(2+)</name>
        <dbReference type="ChEBI" id="CHEBI:29035"/>
    </ligand>
</feature>
<comment type="caution">
    <text evidence="10">The sequence shown here is derived from an EMBL/GenBank/DDBJ whole genome shotgun (WGS) entry which is preliminary data.</text>
</comment>
<dbReference type="FunFam" id="3.55.40.20:FF:000001">
    <property type="entry name" value="Superoxide dismutase"/>
    <property type="match status" value="1"/>
</dbReference>
<dbReference type="GO" id="GO:0005737">
    <property type="term" value="C:cytoplasm"/>
    <property type="evidence" value="ECO:0007669"/>
    <property type="project" value="TreeGrafter"/>
</dbReference>
<protein>
    <recommendedName>
        <fullName evidence="2 6">Superoxide dismutase</fullName>
        <ecNumber evidence="2 6">1.15.1.1</ecNumber>
    </recommendedName>
</protein>
<dbReference type="InterPro" id="IPR019832">
    <property type="entry name" value="Mn/Fe_SOD_C"/>
</dbReference>
<dbReference type="InterPro" id="IPR019831">
    <property type="entry name" value="Mn/Fe_SOD_N"/>
</dbReference>
<evidence type="ECO:0000256" key="7">
    <source>
        <dbReference type="SAM" id="SignalP"/>
    </source>
</evidence>
<evidence type="ECO:0000259" key="8">
    <source>
        <dbReference type="Pfam" id="PF00081"/>
    </source>
</evidence>
<comment type="function">
    <text evidence="6">Destroys radicals which are normally produced within the cells and which are toxic to biological systems.</text>
</comment>
<name>A0A6V8SMF4_9CLOT</name>
<gene>
    <name evidence="10" type="ORF">bsdtw1_04579</name>
</gene>
<dbReference type="FunFam" id="1.10.287.990:FF:000001">
    <property type="entry name" value="Superoxide dismutase"/>
    <property type="match status" value="1"/>
</dbReference>
<proteinExistence type="inferred from homology"/>
<organism evidence="10 11">
    <name type="scientific">Clostridium fungisolvens</name>
    <dbReference type="NCBI Taxonomy" id="1604897"/>
    <lineage>
        <taxon>Bacteria</taxon>
        <taxon>Bacillati</taxon>
        <taxon>Bacillota</taxon>
        <taxon>Clostridia</taxon>
        <taxon>Eubacteriales</taxon>
        <taxon>Clostridiaceae</taxon>
        <taxon>Clostridium</taxon>
    </lineage>
</organism>
<evidence type="ECO:0000256" key="6">
    <source>
        <dbReference type="RuleBase" id="RU000414"/>
    </source>
</evidence>
<dbReference type="Gene3D" id="3.55.40.20">
    <property type="entry name" value="Iron/manganese superoxide dismutase, C-terminal domain"/>
    <property type="match status" value="1"/>
</dbReference>
<dbReference type="InterPro" id="IPR036314">
    <property type="entry name" value="SOD_C_sf"/>
</dbReference>
<dbReference type="Gene3D" id="1.10.287.990">
    <property type="entry name" value="Fe,Mn superoxide dismutase (SOD) domain"/>
    <property type="match status" value="1"/>
</dbReference>
<dbReference type="GO" id="GO:0004784">
    <property type="term" value="F:superoxide dismutase activity"/>
    <property type="evidence" value="ECO:0007669"/>
    <property type="project" value="UniProtKB-EC"/>
</dbReference>
<evidence type="ECO:0000256" key="2">
    <source>
        <dbReference type="ARBA" id="ARBA00012682"/>
    </source>
</evidence>
<dbReference type="Pfam" id="PF00081">
    <property type="entry name" value="Sod_Fe_N"/>
    <property type="match status" value="1"/>
</dbReference>
<evidence type="ECO:0000313" key="11">
    <source>
        <dbReference type="Proteomes" id="UP000580568"/>
    </source>
</evidence>
<evidence type="ECO:0000313" key="10">
    <source>
        <dbReference type="EMBL" id="GFP78357.1"/>
    </source>
</evidence>
<evidence type="ECO:0000256" key="5">
    <source>
        <dbReference type="PIRSR" id="PIRSR000349-1"/>
    </source>
</evidence>
<dbReference type="GO" id="GO:0046872">
    <property type="term" value="F:metal ion binding"/>
    <property type="evidence" value="ECO:0007669"/>
    <property type="project" value="UniProtKB-KW"/>
</dbReference>
<evidence type="ECO:0000259" key="9">
    <source>
        <dbReference type="Pfam" id="PF02777"/>
    </source>
</evidence>
<keyword evidence="11" id="KW-1185">Reference proteome</keyword>
<comment type="similarity">
    <text evidence="1 6">Belongs to the iron/manganese superoxide dismutase family.</text>
</comment>
<feature type="binding site" evidence="5">
    <location>
        <position position="191"/>
    </location>
    <ligand>
        <name>Mn(2+)</name>
        <dbReference type="ChEBI" id="CHEBI:29035"/>
    </ligand>
</feature>
<dbReference type="InterPro" id="IPR001189">
    <property type="entry name" value="Mn/Fe_SOD"/>
</dbReference>
<keyword evidence="4 6" id="KW-0560">Oxidoreductase</keyword>
<reference evidence="10 11" key="1">
    <citation type="submission" date="2020-07" db="EMBL/GenBank/DDBJ databases">
        <title>A new beta-1,3-glucan-decomposing anaerobic bacterium isolated from anoxic soil subjected to biological soil disinfestation.</title>
        <authorList>
            <person name="Ueki A."/>
            <person name="Tonouchi A."/>
        </authorList>
    </citation>
    <scope>NUCLEOTIDE SEQUENCE [LARGE SCALE GENOMIC DNA]</scope>
    <source>
        <strain evidence="10 11">TW1</strain>
    </source>
</reference>
<dbReference type="PRINTS" id="PR01703">
    <property type="entry name" value="MNSODISMTASE"/>
</dbReference>
<dbReference type="EMBL" id="BLZR01000001">
    <property type="protein sequence ID" value="GFP78357.1"/>
    <property type="molecule type" value="Genomic_DNA"/>
</dbReference>
<dbReference type="PIRSF" id="PIRSF000349">
    <property type="entry name" value="SODismutase"/>
    <property type="match status" value="1"/>
</dbReference>
<dbReference type="AlphaFoldDB" id="A0A6V8SMF4"/>
<feature type="chain" id="PRO_5027616456" description="Superoxide dismutase" evidence="7">
    <location>
        <begin position="22"/>
        <end position="228"/>
    </location>
</feature>
<evidence type="ECO:0000256" key="1">
    <source>
        <dbReference type="ARBA" id="ARBA00008714"/>
    </source>
</evidence>
<dbReference type="InterPro" id="IPR036324">
    <property type="entry name" value="Mn/Fe_SOD_N_sf"/>
</dbReference>
<dbReference type="PANTHER" id="PTHR43595">
    <property type="entry name" value="37S RIBOSOMAL PROTEIN S26, MITOCHONDRIAL"/>
    <property type="match status" value="1"/>
</dbReference>